<feature type="site" description="Important for catalytic activity, responsible for pKa modulation of the active site Glu and correct orientation of both the proton donor and substrate" evidence="5">
    <location>
        <position position="124"/>
    </location>
</feature>
<evidence type="ECO:0000256" key="1">
    <source>
        <dbReference type="ARBA" id="ARBA00009865"/>
    </source>
</evidence>
<dbReference type="InterPro" id="IPR051795">
    <property type="entry name" value="Glycosyl_Hydrlase_43"/>
</dbReference>
<keyword evidence="9" id="KW-1185">Reference proteome</keyword>
<reference evidence="8 9" key="1">
    <citation type="submission" date="2018-01" db="EMBL/GenBank/DDBJ databases">
        <title>Arthrobacter sp. nov., from glaciers in China.</title>
        <authorList>
            <person name="Liu Q."/>
            <person name="Xin Y.-H."/>
        </authorList>
    </citation>
    <scope>NUCLEOTIDE SEQUENCE [LARGE SCALE GENOMIC DNA]</scope>
    <source>
        <strain evidence="8 9">HLT2-12-2</strain>
    </source>
</reference>
<evidence type="ECO:0000256" key="2">
    <source>
        <dbReference type="ARBA" id="ARBA00022801"/>
    </source>
</evidence>
<dbReference type="SUPFAM" id="SSF75005">
    <property type="entry name" value="Arabinanase/levansucrase/invertase"/>
    <property type="match status" value="1"/>
</dbReference>
<dbReference type="PANTHER" id="PTHR42812:SF12">
    <property type="entry name" value="BETA-XYLOSIDASE-RELATED"/>
    <property type="match status" value="1"/>
</dbReference>
<dbReference type="InterPro" id="IPR023296">
    <property type="entry name" value="Glyco_hydro_beta-prop_sf"/>
</dbReference>
<feature type="active site" description="Proton donor" evidence="4">
    <location>
        <position position="178"/>
    </location>
</feature>
<comment type="similarity">
    <text evidence="1 6">Belongs to the glycosyl hydrolase 43 family.</text>
</comment>
<dbReference type="PANTHER" id="PTHR42812">
    <property type="entry name" value="BETA-XYLOSIDASE"/>
    <property type="match status" value="1"/>
</dbReference>
<feature type="domain" description="Beta-xylosidase C-terminal Concanavalin A-like" evidence="7">
    <location>
        <begin position="302"/>
        <end position="471"/>
    </location>
</feature>
<dbReference type="InterPro" id="IPR013320">
    <property type="entry name" value="ConA-like_dom_sf"/>
</dbReference>
<evidence type="ECO:0000256" key="3">
    <source>
        <dbReference type="ARBA" id="ARBA00023295"/>
    </source>
</evidence>
<evidence type="ECO:0000256" key="6">
    <source>
        <dbReference type="RuleBase" id="RU361187"/>
    </source>
</evidence>
<dbReference type="Proteomes" id="UP000237061">
    <property type="component" value="Unassembled WGS sequence"/>
</dbReference>
<dbReference type="SUPFAM" id="SSF49899">
    <property type="entry name" value="Concanavalin A-like lectins/glucanases"/>
    <property type="match status" value="1"/>
</dbReference>
<dbReference type="EMBL" id="PPXC01000004">
    <property type="protein sequence ID" value="POH74387.1"/>
    <property type="molecule type" value="Genomic_DNA"/>
</dbReference>
<protein>
    <submittedName>
        <fullName evidence="8">Glycoside hydrolase family 43 protein</fullName>
    </submittedName>
</protein>
<evidence type="ECO:0000313" key="8">
    <source>
        <dbReference type="EMBL" id="POH74387.1"/>
    </source>
</evidence>
<sequence>MLSAAEHPVIRGFHPDPSICRVGDDYYLVNSSFEYSPGVPLWRSSDLVNWTQIGNILDRADQFSAGAAGSNGGIYAPTIRHHDGRFWMITTNVSGEPGQLLVSATNPQGPWSAAVIIPGLNGIDPDLAWGDDGTCYVTFCSNDPETSGIAQVRVDLEHGIALEAPRRLWQGTGLAYPEGPHLFRRGEWWYLLISEGGTERGHAITMARSRSPQGPFESAPNNPLFSRRSTTFPTQNTGHADFIECADGSWAMVYLGVRPRGGTPLFHVNGRETFVAKIEWDRSGWPTIVPDGFAVPAPHGFTDDFTGPGLAPRWISPGAGFSDFLSFHPEGGVALRAAAAINEAPALLSVRAQDERWRFTAVLELPTAAGLRVRMDERHWYEIRVVDGVAQVQAQIGPVHNVVVDQQQLSGSSVELMVEAADPTSNGPDDLRFSVADATGTRELGRLDGRYLSTEVAGGFTGRTIGVHALDGVARLLRVSYEPLE</sequence>
<dbReference type="CDD" id="cd18617">
    <property type="entry name" value="GH43_XynB-like"/>
    <property type="match status" value="1"/>
</dbReference>
<evidence type="ECO:0000256" key="4">
    <source>
        <dbReference type="PIRSR" id="PIRSR606710-1"/>
    </source>
</evidence>
<dbReference type="InterPro" id="IPR041542">
    <property type="entry name" value="GH43_C2"/>
</dbReference>
<proteinExistence type="inferred from homology"/>
<evidence type="ECO:0000256" key="5">
    <source>
        <dbReference type="PIRSR" id="PIRSR606710-2"/>
    </source>
</evidence>
<dbReference type="Gene3D" id="2.115.10.20">
    <property type="entry name" value="Glycosyl hydrolase domain, family 43"/>
    <property type="match status" value="1"/>
</dbReference>
<organism evidence="8 9">
    <name type="scientific">Arthrobacter glacialis</name>
    <dbReference type="NCBI Taxonomy" id="1664"/>
    <lineage>
        <taxon>Bacteria</taxon>
        <taxon>Bacillati</taxon>
        <taxon>Actinomycetota</taxon>
        <taxon>Actinomycetes</taxon>
        <taxon>Micrococcales</taxon>
        <taxon>Micrococcaceae</taxon>
        <taxon>Arthrobacter</taxon>
    </lineage>
</organism>
<gene>
    <name evidence="8" type="ORF">CVS27_07135</name>
</gene>
<name>A0A2S3ZZS6_ARTGL</name>
<dbReference type="AlphaFoldDB" id="A0A2S3ZZS6"/>
<dbReference type="Pfam" id="PF04616">
    <property type="entry name" value="Glyco_hydro_43"/>
    <property type="match status" value="1"/>
</dbReference>
<dbReference type="GO" id="GO:0004553">
    <property type="term" value="F:hydrolase activity, hydrolyzing O-glycosyl compounds"/>
    <property type="evidence" value="ECO:0007669"/>
    <property type="project" value="InterPro"/>
</dbReference>
<accession>A0A2S3ZZS6</accession>
<evidence type="ECO:0000313" key="9">
    <source>
        <dbReference type="Proteomes" id="UP000237061"/>
    </source>
</evidence>
<comment type="caution">
    <text evidence="8">The sequence shown here is derived from an EMBL/GenBank/DDBJ whole genome shotgun (WGS) entry which is preliminary data.</text>
</comment>
<dbReference type="GO" id="GO:0005975">
    <property type="term" value="P:carbohydrate metabolic process"/>
    <property type="evidence" value="ECO:0007669"/>
    <property type="project" value="InterPro"/>
</dbReference>
<evidence type="ECO:0000259" key="7">
    <source>
        <dbReference type="Pfam" id="PF17851"/>
    </source>
</evidence>
<feature type="active site" description="Proton acceptor" evidence="4">
    <location>
        <position position="16"/>
    </location>
</feature>
<keyword evidence="3 6" id="KW-0326">Glycosidase</keyword>
<dbReference type="InterPro" id="IPR006710">
    <property type="entry name" value="Glyco_hydro_43"/>
</dbReference>
<keyword evidence="2 6" id="KW-0378">Hydrolase</keyword>
<dbReference type="Pfam" id="PF17851">
    <property type="entry name" value="GH43_C2"/>
    <property type="match status" value="1"/>
</dbReference>
<dbReference type="Gene3D" id="2.60.120.200">
    <property type="match status" value="1"/>
</dbReference>